<gene>
    <name evidence="2" type="ORF">A4U43_C05F20610</name>
</gene>
<sequence>MEKITSSTNQSYTTAKLPDAVAESGQNKNTQSPTAAVISPSEGRALLQRTATMSSAVEQEGEAIGSMTCWKEGPIRVSESLRGEGKWEMTRSEEAPYAIHEDPPKSGMKSMAICGGWGGGATRF</sequence>
<dbReference type="Gramene" id="ONK69222">
    <property type="protein sequence ID" value="ONK69222"/>
    <property type="gene ID" value="A4U43_C05F20610"/>
</dbReference>
<evidence type="ECO:0000313" key="2">
    <source>
        <dbReference type="EMBL" id="ONK69222.1"/>
    </source>
</evidence>
<reference evidence="3" key="1">
    <citation type="journal article" date="2017" name="Nat. Commun.">
        <title>The asparagus genome sheds light on the origin and evolution of a young Y chromosome.</title>
        <authorList>
            <person name="Harkess A."/>
            <person name="Zhou J."/>
            <person name="Xu C."/>
            <person name="Bowers J.E."/>
            <person name="Van der Hulst R."/>
            <person name="Ayyampalayam S."/>
            <person name="Mercati F."/>
            <person name="Riccardi P."/>
            <person name="McKain M.R."/>
            <person name="Kakrana A."/>
            <person name="Tang H."/>
            <person name="Ray J."/>
            <person name="Groenendijk J."/>
            <person name="Arikit S."/>
            <person name="Mathioni S.M."/>
            <person name="Nakano M."/>
            <person name="Shan H."/>
            <person name="Telgmann-Rauber A."/>
            <person name="Kanno A."/>
            <person name="Yue Z."/>
            <person name="Chen H."/>
            <person name="Li W."/>
            <person name="Chen Y."/>
            <person name="Xu X."/>
            <person name="Zhang Y."/>
            <person name="Luo S."/>
            <person name="Chen H."/>
            <person name="Gao J."/>
            <person name="Mao Z."/>
            <person name="Pires J.C."/>
            <person name="Luo M."/>
            <person name="Kudrna D."/>
            <person name="Wing R.A."/>
            <person name="Meyers B.C."/>
            <person name="Yi K."/>
            <person name="Kong H."/>
            <person name="Lavrijsen P."/>
            <person name="Sunseri F."/>
            <person name="Falavigna A."/>
            <person name="Ye Y."/>
            <person name="Leebens-Mack J.H."/>
            <person name="Chen G."/>
        </authorList>
    </citation>
    <scope>NUCLEOTIDE SEQUENCE [LARGE SCALE GENOMIC DNA]</scope>
    <source>
        <strain evidence="3">cv. DH0086</strain>
    </source>
</reference>
<feature type="compositionally biased region" description="Polar residues" evidence="1">
    <location>
        <begin position="24"/>
        <end position="34"/>
    </location>
</feature>
<organism evidence="2 3">
    <name type="scientific">Asparagus officinalis</name>
    <name type="common">Garden asparagus</name>
    <dbReference type="NCBI Taxonomy" id="4686"/>
    <lineage>
        <taxon>Eukaryota</taxon>
        <taxon>Viridiplantae</taxon>
        <taxon>Streptophyta</taxon>
        <taxon>Embryophyta</taxon>
        <taxon>Tracheophyta</taxon>
        <taxon>Spermatophyta</taxon>
        <taxon>Magnoliopsida</taxon>
        <taxon>Liliopsida</taxon>
        <taxon>Asparagales</taxon>
        <taxon>Asparagaceae</taxon>
        <taxon>Asparagoideae</taxon>
        <taxon>Asparagus</taxon>
    </lineage>
</organism>
<feature type="compositionally biased region" description="Polar residues" evidence="1">
    <location>
        <begin position="1"/>
        <end position="14"/>
    </location>
</feature>
<evidence type="ECO:0000313" key="3">
    <source>
        <dbReference type="Proteomes" id="UP000243459"/>
    </source>
</evidence>
<dbReference type="Proteomes" id="UP000243459">
    <property type="component" value="Chromosome 5"/>
</dbReference>
<dbReference type="EMBL" id="CM007385">
    <property type="protein sequence ID" value="ONK69222.1"/>
    <property type="molecule type" value="Genomic_DNA"/>
</dbReference>
<feature type="region of interest" description="Disordered" evidence="1">
    <location>
        <begin position="1"/>
        <end position="43"/>
    </location>
</feature>
<dbReference type="AlphaFoldDB" id="A0A5P1ETA3"/>
<accession>A0A5P1ETA3</accession>
<feature type="region of interest" description="Disordered" evidence="1">
    <location>
        <begin position="81"/>
        <end position="110"/>
    </location>
</feature>
<feature type="compositionally biased region" description="Basic and acidic residues" evidence="1">
    <location>
        <begin position="81"/>
        <end position="104"/>
    </location>
</feature>
<name>A0A5P1ETA3_ASPOF</name>
<keyword evidence="3" id="KW-1185">Reference proteome</keyword>
<evidence type="ECO:0000256" key="1">
    <source>
        <dbReference type="SAM" id="MobiDB-lite"/>
    </source>
</evidence>
<protein>
    <submittedName>
        <fullName evidence="2">Uncharacterized protein</fullName>
    </submittedName>
</protein>
<proteinExistence type="predicted"/>